<feature type="transmembrane region" description="Helical" evidence="1">
    <location>
        <begin position="6"/>
        <end position="30"/>
    </location>
</feature>
<proteinExistence type="predicted"/>
<keyword evidence="1" id="KW-0812">Transmembrane</keyword>
<evidence type="ECO:0000256" key="1">
    <source>
        <dbReference type="SAM" id="Phobius"/>
    </source>
</evidence>
<organism evidence="2 3">
    <name type="scientific">Bacteroides nordii</name>
    <dbReference type="NCBI Taxonomy" id="291645"/>
    <lineage>
        <taxon>Bacteria</taxon>
        <taxon>Pseudomonadati</taxon>
        <taxon>Bacteroidota</taxon>
        <taxon>Bacteroidia</taxon>
        <taxon>Bacteroidales</taxon>
        <taxon>Bacteroidaceae</taxon>
        <taxon>Bacteroides</taxon>
    </lineage>
</organism>
<reference evidence="2 3" key="1">
    <citation type="submission" date="2018-08" db="EMBL/GenBank/DDBJ databases">
        <title>A genome reference for cultivated species of the human gut microbiota.</title>
        <authorList>
            <person name="Zou Y."/>
            <person name="Xue W."/>
            <person name="Luo G."/>
        </authorList>
    </citation>
    <scope>NUCLEOTIDE SEQUENCE [LARGE SCALE GENOMIC DNA]</scope>
    <source>
        <strain evidence="2 3">AM40-30BH</strain>
    </source>
</reference>
<dbReference type="Proteomes" id="UP000284379">
    <property type="component" value="Unassembled WGS sequence"/>
</dbReference>
<dbReference type="RefSeq" id="WP_002559708.1">
    <property type="nucleotide sequence ID" value="NZ_CABJFV010000005.1"/>
</dbReference>
<evidence type="ECO:0000313" key="3">
    <source>
        <dbReference type="Proteomes" id="UP000284379"/>
    </source>
</evidence>
<keyword evidence="1" id="KW-1133">Transmembrane helix</keyword>
<accession>A0A413VQI2</accession>
<evidence type="ECO:0000313" key="2">
    <source>
        <dbReference type="EMBL" id="RHB35836.1"/>
    </source>
</evidence>
<dbReference type="AlphaFoldDB" id="A0A413VQI2"/>
<name>A0A413VQI2_9BACE</name>
<keyword evidence="1" id="KW-0472">Membrane</keyword>
<comment type="caution">
    <text evidence="2">The sequence shown here is derived from an EMBL/GenBank/DDBJ whole genome shotgun (WGS) entry which is preliminary data.</text>
</comment>
<sequence>MLKLLLATFAMMGLTFVIGFFVAAVIKLIASAADSLDFYSSHQVELQRLRRLKKVRQNMERLLWHNVVTEQDGSGDKREDYSRGINRDIIRYHGYYHGVSPGASDDNLLEYYYPEDTHIVYLEKREEMLQQHKDNSKKSSTNTK</sequence>
<dbReference type="EMBL" id="QSGO01000005">
    <property type="protein sequence ID" value="RHB35836.1"/>
    <property type="molecule type" value="Genomic_DNA"/>
</dbReference>
<protein>
    <submittedName>
        <fullName evidence="2">LapA family protein</fullName>
    </submittedName>
</protein>
<gene>
    <name evidence="2" type="ORF">DW888_08265</name>
</gene>